<sequence length="266" mass="30132">MMPIATTSTTLNHQNTVVSLRAADPKPNHQEKRSNILLYNSLKFRDVQSGRLGEETTKKWTPAIKIQDRWDDIYSRFGVKQERATALMNAINDELDKITDEPIEVDNWLDLYLRGEKTRLTDLKSTNKTIEACLDFTSMACTGALSIMSAACWKAYDDLDSESAKGMARNLGIVAGVTTTFLATKTIVPKYNEGWRQTPAEKELAFTEEMVKVAKDINRDTEDKVYFLPLPPGEVQFKEIDVFDSRKQPVDKGEQSHTTVEFITQI</sequence>
<organism evidence="1 2">
    <name type="scientific">Vibrio owensii</name>
    <dbReference type="NCBI Taxonomy" id="696485"/>
    <lineage>
        <taxon>Bacteria</taxon>
        <taxon>Pseudomonadati</taxon>
        <taxon>Pseudomonadota</taxon>
        <taxon>Gammaproteobacteria</taxon>
        <taxon>Vibrionales</taxon>
        <taxon>Vibrionaceae</taxon>
        <taxon>Vibrio</taxon>
    </lineage>
</organism>
<gene>
    <name evidence="1" type="ORF">THF1D04_400012</name>
</gene>
<accession>A0AAU9Q983</accession>
<protein>
    <submittedName>
        <fullName evidence="1">Uncharacterized protein</fullName>
    </submittedName>
</protein>
<dbReference type="EMBL" id="CAKMTQ010000035">
    <property type="protein sequence ID" value="CAH1536784.1"/>
    <property type="molecule type" value="Genomic_DNA"/>
</dbReference>
<proteinExistence type="predicted"/>
<dbReference type="RefSeq" id="WP_409931699.1">
    <property type="nucleotide sequence ID" value="NZ_CAKMTQ010000035.1"/>
</dbReference>
<dbReference type="Proteomes" id="UP001295420">
    <property type="component" value="Unassembled WGS sequence"/>
</dbReference>
<reference evidence="1" key="1">
    <citation type="submission" date="2022-01" db="EMBL/GenBank/DDBJ databases">
        <authorList>
            <person name="Lagorce A."/>
        </authorList>
    </citation>
    <scope>NUCLEOTIDE SEQUENCE</scope>
    <source>
        <strain evidence="1">Th15_F1_D04</strain>
    </source>
</reference>
<evidence type="ECO:0000313" key="1">
    <source>
        <dbReference type="EMBL" id="CAH1536784.1"/>
    </source>
</evidence>
<dbReference type="AlphaFoldDB" id="A0AAU9Q983"/>
<evidence type="ECO:0000313" key="2">
    <source>
        <dbReference type="Proteomes" id="UP001295420"/>
    </source>
</evidence>
<name>A0AAU9Q983_9VIBR</name>
<comment type="caution">
    <text evidence="1">The sequence shown here is derived from an EMBL/GenBank/DDBJ whole genome shotgun (WGS) entry which is preliminary data.</text>
</comment>